<dbReference type="Proteomes" id="UP000309133">
    <property type="component" value="Unassembled WGS sequence"/>
</dbReference>
<reference evidence="2 3" key="1">
    <citation type="submission" date="2019-04" db="EMBL/GenBank/DDBJ databases">
        <authorList>
            <person name="Jiang L."/>
        </authorList>
    </citation>
    <scope>NUCLEOTIDE SEQUENCE [LARGE SCALE GENOMIC DNA]</scope>
    <source>
        <strain evidence="2 3">YIM 131853</strain>
    </source>
</reference>
<dbReference type="RefSeq" id="WP_136426822.1">
    <property type="nucleotide sequence ID" value="NZ_SSSM01000003.1"/>
</dbReference>
<protein>
    <submittedName>
        <fullName evidence="2">Dabb family protein</fullName>
    </submittedName>
</protein>
<gene>
    <name evidence="2" type="ORF">E6C64_06450</name>
</gene>
<dbReference type="InterPro" id="IPR011008">
    <property type="entry name" value="Dimeric_a/b-barrel"/>
</dbReference>
<dbReference type="AlphaFoldDB" id="A0A4S4FPH1"/>
<evidence type="ECO:0000313" key="2">
    <source>
        <dbReference type="EMBL" id="THG31702.1"/>
    </source>
</evidence>
<organism evidence="2 3">
    <name type="scientific">Naasia lichenicola</name>
    <dbReference type="NCBI Taxonomy" id="2565933"/>
    <lineage>
        <taxon>Bacteria</taxon>
        <taxon>Bacillati</taxon>
        <taxon>Actinomycetota</taxon>
        <taxon>Actinomycetes</taxon>
        <taxon>Micrococcales</taxon>
        <taxon>Microbacteriaceae</taxon>
        <taxon>Naasia</taxon>
    </lineage>
</organism>
<sequence>MIRHTVCFTLAHPAGSDAEAAFLADGRSILAAIPGVIDFTVSRQVGKSPLQFQFAMDFESQADYDAYDSAPAHQDFVQTRWLVEVADFTEFDFVPYAS</sequence>
<dbReference type="OrthoDB" id="9808130at2"/>
<accession>A0A4S4FPH1</accession>
<proteinExistence type="predicted"/>
<feature type="domain" description="Stress-response A/B barrel" evidence="1">
    <location>
        <begin position="2"/>
        <end position="93"/>
    </location>
</feature>
<name>A0A4S4FPH1_9MICO</name>
<evidence type="ECO:0000259" key="1">
    <source>
        <dbReference type="PROSITE" id="PS51502"/>
    </source>
</evidence>
<dbReference type="Pfam" id="PF07876">
    <property type="entry name" value="Dabb"/>
    <property type="match status" value="1"/>
</dbReference>
<dbReference type="SUPFAM" id="SSF54909">
    <property type="entry name" value="Dimeric alpha+beta barrel"/>
    <property type="match status" value="1"/>
</dbReference>
<evidence type="ECO:0000313" key="3">
    <source>
        <dbReference type="Proteomes" id="UP000309133"/>
    </source>
</evidence>
<comment type="caution">
    <text evidence="2">The sequence shown here is derived from an EMBL/GenBank/DDBJ whole genome shotgun (WGS) entry which is preliminary data.</text>
</comment>
<dbReference type="SMART" id="SM00886">
    <property type="entry name" value="Dabb"/>
    <property type="match status" value="1"/>
</dbReference>
<keyword evidence="3" id="KW-1185">Reference proteome</keyword>
<dbReference type="InterPro" id="IPR013097">
    <property type="entry name" value="Dabb"/>
</dbReference>
<dbReference type="PROSITE" id="PS51502">
    <property type="entry name" value="S_R_A_B_BARREL"/>
    <property type="match status" value="1"/>
</dbReference>
<dbReference type="EMBL" id="SSSM01000003">
    <property type="protein sequence ID" value="THG31702.1"/>
    <property type="molecule type" value="Genomic_DNA"/>
</dbReference>
<dbReference type="Gene3D" id="3.30.70.100">
    <property type="match status" value="1"/>
</dbReference>